<accession>A0AA94EEE0</accession>
<organism evidence="1 2">
    <name type="scientific">Idiomarina aquatica</name>
    <dbReference type="NCBI Taxonomy" id="1327752"/>
    <lineage>
        <taxon>Bacteria</taxon>
        <taxon>Pseudomonadati</taxon>
        <taxon>Pseudomonadota</taxon>
        <taxon>Gammaproteobacteria</taxon>
        <taxon>Alteromonadales</taxon>
        <taxon>Idiomarinaceae</taxon>
        <taxon>Idiomarina</taxon>
    </lineage>
</organism>
<gene>
    <name evidence="1" type="ORF">CWE23_10920</name>
</gene>
<protein>
    <submittedName>
        <fullName evidence="1">Uncharacterized protein</fullName>
    </submittedName>
</protein>
<dbReference type="RefSeq" id="WP_105307105.1">
    <property type="nucleotide sequence ID" value="NZ_PIPS01000003.1"/>
</dbReference>
<dbReference type="AlphaFoldDB" id="A0AA94EEE0"/>
<dbReference type="Proteomes" id="UP000286680">
    <property type="component" value="Unassembled WGS sequence"/>
</dbReference>
<reference evidence="2" key="1">
    <citation type="journal article" date="2018" name="Front. Microbiol.">
        <title>Genome-Based Analysis Reveals the Taxonomy and Diversity of the Family Idiomarinaceae.</title>
        <authorList>
            <person name="Liu Y."/>
            <person name="Lai Q."/>
            <person name="Shao Z."/>
        </authorList>
    </citation>
    <scope>NUCLEOTIDE SEQUENCE [LARGE SCALE GENOMIC DNA]</scope>
    <source>
        <strain evidence="2">SN-14</strain>
    </source>
</reference>
<sequence>MRPQQNNRVRLEIESSQLMRLMQQRQLVASDIRCCDSESRCVLKQLLLKCSANSLNEQLK</sequence>
<comment type="caution">
    <text evidence="1">The sequence shown here is derived from an EMBL/GenBank/DDBJ whole genome shotgun (WGS) entry which is preliminary data.</text>
</comment>
<keyword evidence="2" id="KW-1185">Reference proteome</keyword>
<name>A0AA94EEE0_9GAMM</name>
<evidence type="ECO:0000313" key="2">
    <source>
        <dbReference type="Proteomes" id="UP000286680"/>
    </source>
</evidence>
<proteinExistence type="predicted"/>
<evidence type="ECO:0000313" key="1">
    <source>
        <dbReference type="EMBL" id="RUO42584.1"/>
    </source>
</evidence>
<dbReference type="EMBL" id="PIPS01000003">
    <property type="protein sequence ID" value="RUO42584.1"/>
    <property type="molecule type" value="Genomic_DNA"/>
</dbReference>